<keyword evidence="1" id="KW-0472">Membrane</keyword>
<name>A0ABW5SA26_9FLAO</name>
<evidence type="ECO:0000313" key="2">
    <source>
        <dbReference type="EMBL" id="MFD2696666.1"/>
    </source>
</evidence>
<dbReference type="SUPFAM" id="SSF47781">
    <property type="entry name" value="RuvA domain 2-like"/>
    <property type="match status" value="2"/>
</dbReference>
<reference evidence="3" key="1">
    <citation type="journal article" date="2019" name="Int. J. Syst. Evol. Microbiol.">
        <title>The Global Catalogue of Microorganisms (GCM) 10K type strain sequencing project: providing services to taxonomists for standard genome sequencing and annotation.</title>
        <authorList>
            <consortium name="The Broad Institute Genomics Platform"/>
            <consortium name="The Broad Institute Genome Sequencing Center for Infectious Disease"/>
            <person name="Wu L."/>
            <person name="Ma J."/>
        </authorList>
    </citation>
    <scope>NUCLEOTIDE SEQUENCE [LARGE SCALE GENOMIC DNA]</scope>
    <source>
        <strain evidence="3">KCTC 42255</strain>
    </source>
</reference>
<dbReference type="EMBL" id="JBHULZ010000008">
    <property type="protein sequence ID" value="MFD2696666.1"/>
    <property type="molecule type" value="Genomic_DNA"/>
</dbReference>
<accession>A0ABW5SA26</accession>
<evidence type="ECO:0000313" key="3">
    <source>
        <dbReference type="Proteomes" id="UP001597357"/>
    </source>
</evidence>
<keyword evidence="3" id="KW-1185">Reference proteome</keyword>
<sequence length="289" mass="33380">MKSKLSHFRFNKREQNGIFVFIILLVLGFFIIAFKEHLFAGTSTVILKPDQAYEAQIDSLKQKAAAERVAYQQKPFNPNFISDYKGYLLGMNVDEIDRLLAFRAKEQWINSAQEFQAVTKVSDSLLTAIAPLFKFPDWVKQNQIRKAAEPKHLSYAKKSDLNTMTFEELVQVKGIGEVLANRIIKYRTKLGGFLHDIQLKDIYGLNYEAQKNLLALSTVKTPPAHTIKDLNTIEVIELSEIPYFNYESARDVVQYRKLNQKIKNFNELAKIESFPAHKLDRIQLYLKID</sequence>
<feature type="transmembrane region" description="Helical" evidence="1">
    <location>
        <begin position="16"/>
        <end position="34"/>
    </location>
</feature>
<keyword evidence="1" id="KW-0812">Transmembrane</keyword>
<proteinExistence type="predicted"/>
<keyword evidence="1" id="KW-1133">Transmembrane helix</keyword>
<dbReference type="Pfam" id="PF12836">
    <property type="entry name" value="HHH_3"/>
    <property type="match status" value="2"/>
</dbReference>
<dbReference type="RefSeq" id="WP_379043169.1">
    <property type="nucleotide sequence ID" value="NZ_JBHULZ010000008.1"/>
</dbReference>
<dbReference type="PANTHER" id="PTHR21180">
    <property type="entry name" value="ENDONUCLEASE/EXONUCLEASE/PHOSPHATASE FAMILY DOMAIN-CONTAINING PROTEIN 1"/>
    <property type="match status" value="1"/>
</dbReference>
<dbReference type="InterPro" id="IPR010994">
    <property type="entry name" value="RuvA_2-like"/>
</dbReference>
<dbReference type="Gene3D" id="1.10.150.280">
    <property type="entry name" value="AF1531-like domain"/>
    <property type="match status" value="1"/>
</dbReference>
<dbReference type="PANTHER" id="PTHR21180:SF32">
    <property type="entry name" value="ENDONUCLEASE_EXONUCLEASE_PHOSPHATASE FAMILY DOMAIN-CONTAINING PROTEIN 1"/>
    <property type="match status" value="1"/>
</dbReference>
<comment type="caution">
    <text evidence="2">The sequence shown here is derived from an EMBL/GenBank/DDBJ whole genome shotgun (WGS) entry which is preliminary data.</text>
</comment>
<dbReference type="InterPro" id="IPR051675">
    <property type="entry name" value="Endo/Exo/Phosphatase_dom_1"/>
</dbReference>
<organism evidence="2 3">
    <name type="scientific">Mesonia sediminis</name>
    <dbReference type="NCBI Taxonomy" id="1703946"/>
    <lineage>
        <taxon>Bacteria</taxon>
        <taxon>Pseudomonadati</taxon>
        <taxon>Bacteroidota</taxon>
        <taxon>Flavobacteriia</taxon>
        <taxon>Flavobacteriales</taxon>
        <taxon>Flavobacteriaceae</taxon>
        <taxon>Mesonia</taxon>
    </lineage>
</organism>
<dbReference type="Proteomes" id="UP001597357">
    <property type="component" value="Unassembled WGS sequence"/>
</dbReference>
<evidence type="ECO:0000256" key="1">
    <source>
        <dbReference type="SAM" id="Phobius"/>
    </source>
</evidence>
<protein>
    <submittedName>
        <fullName evidence="2">Helix-hairpin-helix domain-containing protein</fullName>
    </submittedName>
</protein>
<gene>
    <name evidence="2" type="ORF">ACFSQ0_01560</name>
</gene>